<proteinExistence type="predicted"/>
<sequence length="46" mass="5606">MDLIIKLLLFMPMIKMMLLIKLRKLQVKTYLLINPNMQIMMLRLMI</sequence>
<protein>
    <submittedName>
        <fullName evidence="1">Uncharacterized protein</fullName>
    </submittedName>
</protein>
<reference evidence="1" key="1">
    <citation type="submission" date="2011-10" db="EMBL/GenBank/DDBJ databases">
        <title>Provirophages and transpovirons: unique mobilome of giant viruses.</title>
        <authorList>
            <person name="Desnues C."/>
            <person name="LaScola B."/>
            <person name="Yutin N."/>
            <person name="Fournous G."/>
            <person name="Koonin E."/>
            <person name="Raoult D."/>
        </authorList>
    </citation>
    <scope>NUCLEOTIDE SEQUENCE</scope>
    <source>
        <strain evidence="1">Mv13-c7</strain>
    </source>
</reference>
<organism evidence="1">
    <name type="scientific">Megavirus courdo7</name>
    <dbReference type="NCBI Taxonomy" id="1128135"/>
    <lineage>
        <taxon>Viruses</taxon>
        <taxon>Varidnaviria</taxon>
        <taxon>Bamfordvirae</taxon>
        <taxon>Nucleocytoviricota</taxon>
        <taxon>Megaviricetes</taxon>
        <taxon>Imitervirales</taxon>
        <taxon>Mimiviridae</taxon>
        <taxon>Megamimivirinae</taxon>
        <taxon>Megavirus</taxon>
    </lineage>
</organism>
<name>H2E9Z0_9VIRU</name>
<gene>
    <name evidence="1" type="ORF">c7_L147</name>
</gene>
<dbReference type="EMBL" id="JN885990">
    <property type="protein sequence ID" value="AEX61213.1"/>
    <property type="molecule type" value="Genomic_DNA"/>
</dbReference>
<evidence type="ECO:0000313" key="1">
    <source>
        <dbReference type="EMBL" id="AEX61213.1"/>
    </source>
</evidence>
<accession>H2E9Z0</accession>